<dbReference type="OrthoDB" id="2824656at2759"/>
<keyword evidence="2" id="KW-1185">Reference proteome</keyword>
<reference evidence="1 2" key="1">
    <citation type="submission" date="2017-06" db="EMBL/GenBank/DDBJ databases">
        <title>Comparative genomic analysis of Ambrosia Fusariam Clade fungi.</title>
        <authorList>
            <person name="Stajich J.E."/>
            <person name="Carrillo J."/>
            <person name="Kijimoto T."/>
            <person name="Eskalen A."/>
            <person name="O'Donnell K."/>
            <person name="Kasson M."/>
        </authorList>
    </citation>
    <scope>NUCLEOTIDE SEQUENCE [LARGE SCALE GENOMIC DNA]</scope>
    <source>
        <strain evidence="1">UCR3666</strain>
    </source>
</reference>
<accession>A0A3M2RVJ7</accession>
<gene>
    <name evidence="1" type="ORF">CDV36_011048</name>
</gene>
<sequence length="226" mass="25443">MLLQILRFTLPTSTTISSPAFLSLRKAVATAGVKLQYFGYSVEARVAPLPKKRHEVSWIIQWPDDLDLSQRPALKETFDELSQNSATSFLVEVPRDDPADLLTALKAPICEVGAMRMKQEAPIYVPPLKTSMHKTFTDCYQMQGFVGGDWGYAANTNSTGGGDVGLVEGRLQDEQRRLAIYFFGWESVELHQDAGHTAIFAEEMDKLRPWMEKESGAWYITLKKHE</sequence>
<dbReference type="Proteomes" id="UP000277212">
    <property type="component" value="Unassembled WGS sequence"/>
</dbReference>
<dbReference type="AlphaFoldDB" id="A0A3M2RVJ7"/>
<protein>
    <submittedName>
        <fullName evidence="1">Uncharacterized protein</fullName>
    </submittedName>
</protein>
<name>A0A3M2RVJ7_9HYPO</name>
<dbReference type="EMBL" id="NKUJ01000247">
    <property type="protein sequence ID" value="RMJ09323.1"/>
    <property type="molecule type" value="Genomic_DNA"/>
</dbReference>
<organism evidence="1 2">
    <name type="scientific">Fusarium kuroshium</name>
    <dbReference type="NCBI Taxonomy" id="2010991"/>
    <lineage>
        <taxon>Eukaryota</taxon>
        <taxon>Fungi</taxon>
        <taxon>Dikarya</taxon>
        <taxon>Ascomycota</taxon>
        <taxon>Pezizomycotina</taxon>
        <taxon>Sordariomycetes</taxon>
        <taxon>Hypocreomycetidae</taxon>
        <taxon>Hypocreales</taxon>
        <taxon>Nectriaceae</taxon>
        <taxon>Fusarium</taxon>
        <taxon>Fusarium solani species complex</taxon>
    </lineage>
</organism>
<comment type="caution">
    <text evidence="1">The sequence shown here is derived from an EMBL/GenBank/DDBJ whole genome shotgun (WGS) entry which is preliminary data.</text>
</comment>
<proteinExistence type="predicted"/>
<evidence type="ECO:0000313" key="2">
    <source>
        <dbReference type="Proteomes" id="UP000277212"/>
    </source>
</evidence>
<evidence type="ECO:0000313" key="1">
    <source>
        <dbReference type="EMBL" id="RMJ09323.1"/>
    </source>
</evidence>